<evidence type="ECO:0000313" key="8">
    <source>
        <dbReference type="Proteomes" id="UP000335636"/>
    </source>
</evidence>
<organism evidence="7 8">
    <name type="scientific">Marmota monax</name>
    <name type="common">Woodchuck</name>
    <dbReference type="NCBI Taxonomy" id="9995"/>
    <lineage>
        <taxon>Eukaryota</taxon>
        <taxon>Metazoa</taxon>
        <taxon>Chordata</taxon>
        <taxon>Craniata</taxon>
        <taxon>Vertebrata</taxon>
        <taxon>Euteleostomi</taxon>
        <taxon>Mammalia</taxon>
        <taxon>Eutheria</taxon>
        <taxon>Euarchontoglires</taxon>
        <taxon>Glires</taxon>
        <taxon>Rodentia</taxon>
        <taxon>Sciuromorpha</taxon>
        <taxon>Sciuridae</taxon>
        <taxon>Xerinae</taxon>
        <taxon>Marmotini</taxon>
        <taxon>Marmota</taxon>
    </lineage>
</organism>
<feature type="region of interest" description="Disordered" evidence="4">
    <location>
        <begin position="917"/>
        <end position="942"/>
    </location>
</feature>
<protein>
    <recommendedName>
        <fullName evidence="6">Band 7 domain-containing protein</fullName>
    </recommendedName>
</protein>
<dbReference type="Pfam" id="PF14771">
    <property type="entry name" value="DUF4476"/>
    <property type="match status" value="1"/>
</dbReference>
<comment type="subcellular location">
    <subcellularLocation>
        <location evidence="1">Membrane</location>
    </subcellularLocation>
</comment>
<evidence type="ECO:0000256" key="3">
    <source>
        <dbReference type="ARBA" id="ARBA00023136"/>
    </source>
</evidence>
<dbReference type="PANTHER" id="PTHR14880">
    <property type="entry name" value="PROLINE AND SERINE-RICH PROTEIN 1"/>
    <property type="match status" value="1"/>
</dbReference>
<feature type="compositionally biased region" description="Polar residues" evidence="4">
    <location>
        <begin position="506"/>
        <end position="516"/>
    </location>
</feature>
<dbReference type="EMBL" id="CABDUW010000314">
    <property type="protein sequence ID" value="VTJ65581.1"/>
    <property type="molecule type" value="Genomic_DNA"/>
</dbReference>
<feature type="compositionally biased region" description="Pro residues" evidence="4">
    <location>
        <begin position="372"/>
        <end position="381"/>
    </location>
</feature>
<comment type="similarity">
    <text evidence="2">Belongs to the band 7/mec-2 family.</text>
</comment>
<feature type="compositionally biased region" description="Polar residues" evidence="4">
    <location>
        <begin position="549"/>
        <end position="561"/>
    </location>
</feature>
<dbReference type="InterPro" id="IPR001972">
    <property type="entry name" value="Stomatin_HflK_fam"/>
</dbReference>
<dbReference type="InterPro" id="IPR042616">
    <property type="entry name" value="PROSER1"/>
</dbReference>
<dbReference type="Proteomes" id="UP000335636">
    <property type="component" value="Unassembled WGS sequence"/>
</dbReference>
<dbReference type="InterPro" id="IPR018080">
    <property type="entry name" value="Band_7/stomatin-like_CS"/>
</dbReference>
<evidence type="ECO:0000256" key="4">
    <source>
        <dbReference type="SAM" id="MobiDB-lite"/>
    </source>
</evidence>
<dbReference type="Pfam" id="PF01145">
    <property type="entry name" value="Band_7"/>
    <property type="match status" value="1"/>
</dbReference>
<feature type="compositionally biased region" description="Polar residues" evidence="4">
    <location>
        <begin position="928"/>
        <end position="942"/>
    </location>
</feature>
<evidence type="ECO:0000256" key="2">
    <source>
        <dbReference type="ARBA" id="ARBA00008164"/>
    </source>
</evidence>
<dbReference type="InterPro" id="IPR028011">
    <property type="entry name" value="DUF4476"/>
</dbReference>
<gene>
    <name evidence="7" type="ORF">MONAX_5E022774</name>
</gene>
<feature type="compositionally biased region" description="Polar residues" evidence="4">
    <location>
        <begin position="239"/>
        <end position="277"/>
    </location>
</feature>
<feature type="compositionally biased region" description="Polar residues" evidence="4">
    <location>
        <begin position="296"/>
        <end position="310"/>
    </location>
</feature>
<dbReference type="AlphaFoldDB" id="A0A5E4B9M4"/>
<evidence type="ECO:0000259" key="6">
    <source>
        <dbReference type="SMART" id="SM00244"/>
    </source>
</evidence>
<dbReference type="Gene3D" id="6.10.250.2090">
    <property type="match status" value="1"/>
</dbReference>
<keyword evidence="5" id="KW-1133">Transmembrane helix</keyword>
<dbReference type="FunFam" id="3.30.479.30:FF:000002">
    <property type="entry name" value="band 7 protein AGAP004871"/>
    <property type="match status" value="1"/>
</dbReference>
<proteinExistence type="inferred from homology"/>
<feature type="compositionally biased region" description="Low complexity" evidence="4">
    <location>
        <begin position="382"/>
        <end position="395"/>
    </location>
</feature>
<feature type="compositionally biased region" description="Low complexity" evidence="4">
    <location>
        <begin position="278"/>
        <end position="292"/>
    </location>
</feature>
<sequence>MDKKSFETVLDEIRKAVLTEYKLKAIEYVHGYFSSEQVVDLLRYFSWAEPQLKAMKALQHKMVAVHPAEVVNILNCFTFSKDKLVALELLASNIVDAQNSRPIEDLFRINMSEKKRCKRVLEQAFKGGCKAPHAMISSCGTIPGNPYPKGRPSRINGIFPGTPLKKDGEECTNEGKGIAARILGPSKPPPSTYNPHKPVPYPIPPCRPHATIAPSAYNNAGLVPLANMIAPGVPPPSSYTPNPVGTENEDLSNQSKPTQNQTFSTPASQLFSPHGSNPSTPAATPVPTASPVKTVNHPSASAAATGSGMNMPNTVLPVFPGQVSAAIHTPQPSTPNPTVIRTLSLPTAPVTSIHSTTSAPVPSVFSGLVPLPGPSATPNPAPQATTTPRATLASSESFASTSAPFTSLSFSATSAAASTNNPNSASLSSVFAGLPLPLTPTSQGISNPTPSVIAGGSAPSVAGPLGVNSPLLSALKGFLTSNDTNLINSSALSSAVTSGLASLSSLTKRNSDSPASAPSKCYAPPTVPTPQGSSTPGLAMFPGLPSPVANPTSTPPTLSVQSPLATATSSSTSVPVSCGSSASLLHGPHPGTSDLHISPTPAVTTIPVMIKTEPTSPTPSAFKGPSHSVTPSHGTLGLSGTLGRAYTSASVPVSLSTCLNPALSGLSSLSTPLNGSNPLSSISLPPHASSTPIAPVFTALPPFTSLTNSFPLPGNPSLNPSVSLPGSLIATSSTTATSAAMPPPSSTAAVLSGLSASAPVSAAPFPLNLSTAVPSLFPVTQGPLPPSNPSYPGFSVSNTPSVTPALPSFPGLQAPSTVTAVTQLPVAATAPSPAPVLPGFASAFSSNFNSALVAQAGLSSGLQAAGSSVFPGLLSLPGIPGFSQNPSQSSLQELQHNAAAAQSALLQQVHSASALESYPAQPDGFPSYPSTPGTPFSLQPSLSQSGWHTSDVLPTVQAWLYTHEKQLPSIKLPKHEMDAGMSSPEKQDKDNLVGINKKQLGVCGWILFSLSFLLMIITFPISIWMCLKIIKEYERAVVFRLGRIQADKAKGPGLILVLPCIDVFVKVDLRTVTCNIPPQEILTRDSVTTQVDGVVYYRIYSAVSAVANVNDVHQATFLLAQTTLRNVLGTQTLSQILAGREEIAHSIQTLLDDATELWGIRVARVEIKDVRIPVQLQRSMAAEAEATREARARVLAAEGEMNASKSLKSASMVLAESPIALQLRYLQTLTTVATEKNSTIVFPLPMNILEGIGGISYDNNHKKVNDRA</sequence>
<feature type="domain" description="Band 7" evidence="6">
    <location>
        <begin position="1025"/>
        <end position="1184"/>
    </location>
</feature>
<dbReference type="PROSITE" id="PS01270">
    <property type="entry name" value="BAND_7"/>
    <property type="match status" value="1"/>
</dbReference>
<dbReference type="GO" id="GO:0016020">
    <property type="term" value="C:membrane"/>
    <property type="evidence" value="ECO:0007669"/>
    <property type="project" value="UniProtKB-SubCell"/>
</dbReference>
<evidence type="ECO:0000313" key="7">
    <source>
        <dbReference type="EMBL" id="VTJ65581.1"/>
    </source>
</evidence>
<feature type="transmembrane region" description="Helical" evidence="5">
    <location>
        <begin position="1005"/>
        <end position="1027"/>
    </location>
</feature>
<feature type="region of interest" description="Disordered" evidence="4">
    <location>
        <begin position="506"/>
        <end position="571"/>
    </location>
</feature>
<dbReference type="InterPro" id="IPR001107">
    <property type="entry name" value="Band_7"/>
</dbReference>
<feature type="region of interest" description="Disordered" evidence="4">
    <location>
        <begin position="372"/>
        <end position="395"/>
    </location>
</feature>
<dbReference type="InterPro" id="IPR036013">
    <property type="entry name" value="Band_7/SPFH_dom_sf"/>
</dbReference>
<keyword evidence="8" id="KW-1185">Reference proteome</keyword>
<dbReference type="PANTHER" id="PTHR14880:SF2">
    <property type="entry name" value="PROLINE AND SERINE-RICH PROTEIN 1"/>
    <property type="match status" value="1"/>
</dbReference>
<feature type="compositionally biased region" description="Low complexity" evidence="4">
    <location>
        <begin position="562"/>
        <end position="571"/>
    </location>
</feature>
<keyword evidence="5" id="KW-0812">Transmembrane</keyword>
<accession>A0A5E4B9M4</accession>
<dbReference type="PRINTS" id="PR00721">
    <property type="entry name" value="STOMATIN"/>
</dbReference>
<feature type="region of interest" description="Disordered" evidence="4">
    <location>
        <begin position="613"/>
        <end position="635"/>
    </location>
</feature>
<dbReference type="SMART" id="SM00244">
    <property type="entry name" value="PHB"/>
    <property type="match status" value="1"/>
</dbReference>
<reference evidence="7" key="1">
    <citation type="submission" date="2019-04" db="EMBL/GenBank/DDBJ databases">
        <authorList>
            <person name="Alioto T."/>
            <person name="Alioto T."/>
        </authorList>
    </citation>
    <scope>NUCLEOTIDE SEQUENCE [LARGE SCALE GENOMIC DNA]</scope>
</reference>
<feature type="region of interest" description="Disordered" evidence="4">
    <location>
        <begin position="234"/>
        <end position="310"/>
    </location>
</feature>
<comment type="caution">
    <text evidence="7">The sequence shown here is derived from an EMBL/GenBank/DDBJ whole genome shotgun (WGS) entry which is preliminary data.</text>
</comment>
<evidence type="ECO:0000256" key="1">
    <source>
        <dbReference type="ARBA" id="ARBA00004370"/>
    </source>
</evidence>
<dbReference type="SUPFAM" id="SSF117892">
    <property type="entry name" value="Band 7/SPFH domain"/>
    <property type="match status" value="1"/>
</dbReference>
<keyword evidence="3 5" id="KW-0472">Membrane</keyword>
<dbReference type="Gene3D" id="3.30.479.30">
    <property type="entry name" value="Band 7 domain"/>
    <property type="match status" value="1"/>
</dbReference>
<name>A0A5E4B9M4_MARMO</name>
<evidence type="ECO:0000256" key="5">
    <source>
        <dbReference type="SAM" id="Phobius"/>
    </source>
</evidence>